<reference evidence="2 3" key="1">
    <citation type="journal article" date="2021" name="Elife">
        <title>Chloroplast acquisition without the gene transfer in kleptoplastic sea slugs, Plakobranchus ocellatus.</title>
        <authorList>
            <person name="Maeda T."/>
            <person name="Takahashi S."/>
            <person name="Yoshida T."/>
            <person name="Shimamura S."/>
            <person name="Takaki Y."/>
            <person name="Nagai Y."/>
            <person name="Toyoda A."/>
            <person name="Suzuki Y."/>
            <person name="Arimoto A."/>
            <person name="Ishii H."/>
            <person name="Satoh N."/>
            <person name="Nishiyama T."/>
            <person name="Hasebe M."/>
            <person name="Maruyama T."/>
            <person name="Minagawa J."/>
            <person name="Obokata J."/>
            <person name="Shigenobu S."/>
        </authorList>
    </citation>
    <scope>NUCLEOTIDE SEQUENCE [LARGE SCALE GENOMIC DNA]</scope>
</reference>
<dbReference type="EMBL" id="BLXT01004610">
    <property type="protein sequence ID" value="GFO15658.1"/>
    <property type="molecule type" value="Genomic_DNA"/>
</dbReference>
<feature type="region of interest" description="Disordered" evidence="1">
    <location>
        <begin position="19"/>
        <end position="67"/>
    </location>
</feature>
<feature type="compositionally biased region" description="Low complexity" evidence="1">
    <location>
        <begin position="24"/>
        <end position="53"/>
    </location>
</feature>
<gene>
    <name evidence="2" type="ORF">PoB_004216300</name>
</gene>
<dbReference type="AlphaFoldDB" id="A0AAV4BA08"/>
<protein>
    <submittedName>
        <fullName evidence="2">Uncharacterized protein</fullName>
    </submittedName>
</protein>
<proteinExistence type="predicted"/>
<evidence type="ECO:0000256" key="1">
    <source>
        <dbReference type="SAM" id="MobiDB-lite"/>
    </source>
</evidence>
<dbReference type="Proteomes" id="UP000735302">
    <property type="component" value="Unassembled WGS sequence"/>
</dbReference>
<keyword evidence="3" id="KW-1185">Reference proteome</keyword>
<comment type="caution">
    <text evidence="2">The sequence shown here is derived from an EMBL/GenBank/DDBJ whole genome shotgun (WGS) entry which is preliminary data.</text>
</comment>
<sequence length="118" mass="12609">MVVTDTSCTVAAPIITRIKLEPPDSGSSDTDTTDTADVTDNSSSCPSGRSTPGVTPPPPSTHVQTPLPMDTVILVAKSKDGSKNSLVFRSLLRNRRTAPGRVEKIRIIKTWSVYCVVL</sequence>
<name>A0AAV4BA08_9GAST</name>
<accession>A0AAV4BA08</accession>
<organism evidence="2 3">
    <name type="scientific">Plakobranchus ocellatus</name>
    <dbReference type="NCBI Taxonomy" id="259542"/>
    <lineage>
        <taxon>Eukaryota</taxon>
        <taxon>Metazoa</taxon>
        <taxon>Spiralia</taxon>
        <taxon>Lophotrochozoa</taxon>
        <taxon>Mollusca</taxon>
        <taxon>Gastropoda</taxon>
        <taxon>Heterobranchia</taxon>
        <taxon>Euthyneura</taxon>
        <taxon>Panpulmonata</taxon>
        <taxon>Sacoglossa</taxon>
        <taxon>Placobranchoidea</taxon>
        <taxon>Plakobranchidae</taxon>
        <taxon>Plakobranchus</taxon>
    </lineage>
</organism>
<evidence type="ECO:0000313" key="3">
    <source>
        <dbReference type="Proteomes" id="UP000735302"/>
    </source>
</evidence>
<evidence type="ECO:0000313" key="2">
    <source>
        <dbReference type="EMBL" id="GFO15658.1"/>
    </source>
</evidence>